<evidence type="ECO:0000313" key="1">
    <source>
        <dbReference type="EMBL" id="MBT9145887.1"/>
    </source>
</evidence>
<proteinExistence type="predicted"/>
<dbReference type="GO" id="GO:0045892">
    <property type="term" value="P:negative regulation of DNA-templated transcription"/>
    <property type="evidence" value="ECO:0007669"/>
    <property type="project" value="UniProtKB-ARBA"/>
</dbReference>
<reference evidence="1 2" key="1">
    <citation type="journal article" date="2021" name="bioRxiv">
        <title>Unique metabolic strategies in Hadean analogues reveal hints for primordial physiology.</title>
        <authorList>
            <person name="Nobu M.K."/>
            <person name="Nakai R."/>
            <person name="Tamazawa S."/>
            <person name="Mori H."/>
            <person name="Toyoda A."/>
            <person name="Ijiri A."/>
            <person name="Suzuki S."/>
            <person name="Kurokawa K."/>
            <person name="Kamagata Y."/>
            <person name="Tamaki H."/>
        </authorList>
    </citation>
    <scope>NUCLEOTIDE SEQUENCE [LARGE SCALE GENOMIC DNA]</scope>
    <source>
        <strain evidence="1">BS525</strain>
    </source>
</reference>
<evidence type="ECO:0000313" key="2">
    <source>
        <dbReference type="Proteomes" id="UP000811545"/>
    </source>
</evidence>
<dbReference type="AlphaFoldDB" id="A0A9E2F2P2"/>
<dbReference type="Proteomes" id="UP000811545">
    <property type="component" value="Unassembled WGS sequence"/>
</dbReference>
<gene>
    <name evidence="1" type="primary">csoR</name>
    <name evidence="1" type="ORF">DDT42_01764</name>
</gene>
<dbReference type="PANTHER" id="PTHR33677">
    <property type="entry name" value="TRANSCRIPTIONAL REPRESSOR FRMR-RELATED"/>
    <property type="match status" value="1"/>
</dbReference>
<name>A0A9E2F2P2_PSYF1</name>
<dbReference type="PANTHER" id="PTHR33677:SF3">
    <property type="entry name" value="COPPER-SENSING TRANSCRIPTIONAL REPRESSOR RICR"/>
    <property type="match status" value="1"/>
</dbReference>
<sequence>MVTQERECPNALIQITAVRPALNQVGRIIMEEHIETCVAETFKEGKEDKAIAELKEALRKFI</sequence>
<dbReference type="InterPro" id="IPR003735">
    <property type="entry name" value="Metal_Tscrpt_repr"/>
</dbReference>
<dbReference type="Gene3D" id="1.20.58.1000">
    <property type="entry name" value="Metal-sensitive repressor, helix protomer"/>
    <property type="match status" value="1"/>
</dbReference>
<comment type="caution">
    <text evidence="1">The sequence shown here is derived from an EMBL/GenBank/DDBJ whole genome shotgun (WGS) entry which is preliminary data.</text>
</comment>
<accession>A0A9E2F2P2</accession>
<dbReference type="InterPro" id="IPR038390">
    <property type="entry name" value="Metal_Tscrpt_repr_sf"/>
</dbReference>
<dbReference type="EMBL" id="QLTW01000210">
    <property type="protein sequence ID" value="MBT9145887.1"/>
    <property type="molecule type" value="Genomic_DNA"/>
</dbReference>
<protein>
    <submittedName>
        <fullName evidence="1">Copper-sensing transcriptional repressor CsoR</fullName>
    </submittedName>
</protein>
<organism evidence="1 2">
    <name type="scientific">Psychracetigena formicireducens</name>
    <dbReference type="NCBI Taxonomy" id="2986056"/>
    <lineage>
        <taxon>Bacteria</taxon>
        <taxon>Bacillati</taxon>
        <taxon>Candidatus Lithacetigenota</taxon>
        <taxon>Candidatus Psychracetigena</taxon>
    </lineage>
</organism>
<dbReference type="GO" id="GO:0003677">
    <property type="term" value="F:DNA binding"/>
    <property type="evidence" value="ECO:0007669"/>
    <property type="project" value="InterPro"/>
</dbReference>
<dbReference type="GO" id="GO:0046872">
    <property type="term" value="F:metal ion binding"/>
    <property type="evidence" value="ECO:0007669"/>
    <property type="project" value="InterPro"/>
</dbReference>
<dbReference type="Pfam" id="PF02583">
    <property type="entry name" value="Trns_repr_metal"/>
    <property type="match status" value="1"/>
</dbReference>